<protein>
    <submittedName>
        <fullName evidence="1">Uncharacterized protein</fullName>
    </submittedName>
</protein>
<reference evidence="1" key="1">
    <citation type="journal article" date="2021" name="Proc. Natl. Acad. Sci. U.S.A.">
        <title>A Catalog of Tens of Thousands of Viruses from Human Metagenomes Reveals Hidden Associations with Chronic Diseases.</title>
        <authorList>
            <person name="Tisza M.J."/>
            <person name="Buck C.B."/>
        </authorList>
    </citation>
    <scope>NUCLEOTIDE SEQUENCE</scope>
    <source>
        <strain evidence="1">CtW7Z6</strain>
    </source>
</reference>
<proteinExistence type="predicted"/>
<accession>A0A8S5NMF3</accession>
<dbReference type="EMBL" id="BK015194">
    <property type="protein sequence ID" value="DAD95548.1"/>
    <property type="molecule type" value="Genomic_DNA"/>
</dbReference>
<evidence type="ECO:0000313" key="1">
    <source>
        <dbReference type="EMBL" id="DAD95548.1"/>
    </source>
</evidence>
<organism evidence="1">
    <name type="scientific">Myoviridae sp. ctW7Z6</name>
    <dbReference type="NCBI Taxonomy" id="2826661"/>
    <lineage>
        <taxon>Viruses</taxon>
        <taxon>Duplodnaviria</taxon>
        <taxon>Heunggongvirae</taxon>
        <taxon>Uroviricota</taxon>
        <taxon>Caudoviricetes</taxon>
    </lineage>
</organism>
<sequence length="133" mass="15773">MAKLSREEQARREGEAYAYKLVKEKGIEALEEDLRMRNIFNIPIRVSRNDLFKADERLTQFILLECLVTLRDYFGFGRKRALRFKECFEKKCQLIAEDWTSWADQAWIVATELGIEFPKEVQEEFAKRSGETK</sequence>
<name>A0A8S5NMF3_9CAUD</name>